<dbReference type="GO" id="GO:0008832">
    <property type="term" value="F:dGTPase activity"/>
    <property type="evidence" value="ECO:0007669"/>
    <property type="project" value="TreeGrafter"/>
</dbReference>
<reference evidence="2 3" key="1">
    <citation type="submission" date="2018-03" db="EMBL/GenBank/DDBJ databases">
        <title>Genomic Encyclopedia of Type Strains, Phase III (KMG-III): the genomes of soil and plant-associated and newly described type strains.</title>
        <authorList>
            <person name="Whitman W."/>
        </authorList>
    </citation>
    <scope>NUCLEOTIDE SEQUENCE [LARGE SCALE GENOMIC DNA]</scope>
    <source>
        <strain evidence="2 3">CGMCC 1.12700</strain>
    </source>
</reference>
<dbReference type="InterPro" id="IPR006674">
    <property type="entry name" value="HD_domain"/>
</dbReference>
<accession>A0A2P8CZN3</accession>
<evidence type="ECO:0000313" key="3">
    <source>
        <dbReference type="Proteomes" id="UP000240572"/>
    </source>
</evidence>
<dbReference type="Gene3D" id="1.10.3210.10">
    <property type="entry name" value="Hypothetical protein af1432"/>
    <property type="match status" value="1"/>
</dbReference>
<dbReference type="PROSITE" id="PS51831">
    <property type="entry name" value="HD"/>
    <property type="match status" value="1"/>
</dbReference>
<dbReference type="RefSeq" id="WP_106524302.1">
    <property type="nucleotide sequence ID" value="NZ_PYGD01000008.1"/>
</dbReference>
<dbReference type="EMBL" id="PYGD01000008">
    <property type="protein sequence ID" value="PSK90429.1"/>
    <property type="molecule type" value="Genomic_DNA"/>
</dbReference>
<dbReference type="OrthoDB" id="9814017at2"/>
<dbReference type="AlphaFoldDB" id="A0A2P8CZN3"/>
<proteinExistence type="predicted"/>
<comment type="caution">
    <text evidence="2">The sequence shown here is derived from an EMBL/GenBank/DDBJ whole genome shotgun (WGS) entry which is preliminary data.</text>
</comment>
<dbReference type="SUPFAM" id="SSF109604">
    <property type="entry name" value="HD-domain/PDEase-like"/>
    <property type="match status" value="1"/>
</dbReference>
<organism evidence="2 3">
    <name type="scientific">Taibaiella chishuiensis</name>
    <dbReference type="NCBI Taxonomy" id="1434707"/>
    <lineage>
        <taxon>Bacteria</taxon>
        <taxon>Pseudomonadati</taxon>
        <taxon>Bacteroidota</taxon>
        <taxon>Chitinophagia</taxon>
        <taxon>Chitinophagales</taxon>
        <taxon>Chitinophagaceae</taxon>
        <taxon>Taibaiella</taxon>
    </lineage>
</organism>
<dbReference type="GO" id="GO:0006203">
    <property type="term" value="P:dGTP catabolic process"/>
    <property type="evidence" value="ECO:0007669"/>
    <property type="project" value="TreeGrafter"/>
</dbReference>
<evidence type="ECO:0000313" key="2">
    <source>
        <dbReference type="EMBL" id="PSK90429.1"/>
    </source>
</evidence>
<dbReference type="PANTHER" id="PTHR11373">
    <property type="entry name" value="DEOXYNUCLEOSIDE TRIPHOSPHATE TRIPHOSPHOHYDROLASE"/>
    <property type="match status" value="1"/>
</dbReference>
<dbReference type="PANTHER" id="PTHR11373:SF41">
    <property type="entry name" value="METAL-DEPENDENT PHOSPHOHYDROLASE"/>
    <property type="match status" value="1"/>
</dbReference>
<keyword evidence="3" id="KW-1185">Reference proteome</keyword>
<dbReference type="Pfam" id="PF01966">
    <property type="entry name" value="HD"/>
    <property type="match status" value="1"/>
</dbReference>
<dbReference type="CDD" id="cd00077">
    <property type="entry name" value="HDc"/>
    <property type="match status" value="1"/>
</dbReference>
<dbReference type="InterPro" id="IPR003607">
    <property type="entry name" value="HD/PDEase_dom"/>
</dbReference>
<gene>
    <name evidence="2" type="ORF">B0I18_108159</name>
</gene>
<dbReference type="Proteomes" id="UP000240572">
    <property type="component" value="Unassembled WGS sequence"/>
</dbReference>
<sequence>MIYQDRLYGAIGIPAFLEPIIASKTFQRLGNVHQGGAVFLVDAAIDHTRFEHSIGVMHLVRYFGGSEEEQVAALLHDVSHTAFSHLADKVFGRAGEDYHEELFMDLILQSELPAILSRQGFNVDAVFNGDHGLLEQPYPYLCADRLDYALRDLCMADLLPREEALSFLEDLHVNAGRIDFRTASAENWFREKFDMLNRQYFRKPEYLYANDKLSALLKYALQQGIIKDADLMTDDKTVIGILENNATTRRLLHDIQALKDLAGFDSHEAAKGLKERKI</sequence>
<evidence type="ECO:0000259" key="1">
    <source>
        <dbReference type="PROSITE" id="PS51831"/>
    </source>
</evidence>
<dbReference type="SMART" id="SM00471">
    <property type="entry name" value="HDc"/>
    <property type="match status" value="1"/>
</dbReference>
<feature type="domain" description="HD" evidence="1">
    <location>
        <begin position="49"/>
        <end position="149"/>
    </location>
</feature>
<name>A0A2P8CZN3_9BACT</name>
<protein>
    <recommendedName>
        <fullName evidence="1">HD domain-containing protein</fullName>
    </recommendedName>
</protein>
<dbReference type="InterPro" id="IPR050135">
    <property type="entry name" value="dGTPase-like"/>
</dbReference>